<feature type="region of interest" description="Disordered" evidence="1">
    <location>
        <begin position="31"/>
        <end position="62"/>
    </location>
</feature>
<feature type="signal peptide" evidence="2">
    <location>
        <begin position="1"/>
        <end position="25"/>
    </location>
</feature>
<evidence type="ECO:0000313" key="4">
    <source>
        <dbReference type="Proteomes" id="UP000009286"/>
    </source>
</evidence>
<keyword evidence="2" id="KW-0732">Signal</keyword>
<protein>
    <recommendedName>
        <fullName evidence="5">Secreted protein</fullName>
    </recommendedName>
</protein>
<feature type="compositionally biased region" description="Gly residues" evidence="1">
    <location>
        <begin position="91"/>
        <end position="115"/>
    </location>
</feature>
<feature type="region of interest" description="Disordered" evidence="1">
    <location>
        <begin position="91"/>
        <end position="123"/>
    </location>
</feature>
<sequence length="307" mass="30705">MSFKTLKLTAAALALSAAFAAPASATYYPEYPEQPSTPTNNVDVNNTNKNYNNNHNNNNASANAGAVAGAVSGSNSNAVANGGNAVANGGQGGSATATGGQGGQGGQGGEGGQGGQSASNANAVGGDNNVSFKNEVAAASAIAPSLSTVATSKCANVKTKVGAIQVIGGGISLGSSEANSSDKDCLAHEERKAYIESGDPMLRAIAVQERAQSDEKVAQAVQAIRENVQQKAVNGQPVSVRSENWNQLLGIGVSFDNSAAPAPVQQVVAQPVVQQQVGCGGKVTVNVTEKSGGSTTTKRYVSPCSRP</sequence>
<dbReference type="RefSeq" id="WP_014102033.1">
    <property type="nucleotide sequence ID" value="NC_016026.1"/>
</dbReference>
<organism evidence="3 4">
    <name type="scientific">Micavibrio aeruginosavorus (strain ARL-13)</name>
    <dbReference type="NCBI Taxonomy" id="856793"/>
    <lineage>
        <taxon>Bacteria</taxon>
        <taxon>Pseudomonadati</taxon>
        <taxon>Bdellovibrionota</taxon>
        <taxon>Bdellovibrionia</taxon>
        <taxon>Bdellovibrionales</taxon>
        <taxon>Pseudobdellovibrionaceae</taxon>
        <taxon>Micavibrio</taxon>
    </lineage>
</organism>
<dbReference type="KEGG" id="mai:MICA_473"/>
<dbReference type="Proteomes" id="UP000009286">
    <property type="component" value="Chromosome"/>
</dbReference>
<dbReference type="STRING" id="856793.MICA_473"/>
<dbReference type="EMBL" id="CP002382">
    <property type="protein sequence ID" value="AEP08810.1"/>
    <property type="molecule type" value="Genomic_DNA"/>
</dbReference>
<dbReference type="AlphaFoldDB" id="G2KLI0"/>
<gene>
    <name evidence="3" type="ordered locus">MICA_473</name>
</gene>
<dbReference type="OrthoDB" id="9836645at2"/>
<reference evidence="3 4" key="1">
    <citation type="journal article" date="2011" name="BMC Genomics">
        <title>Genomic insights into an obligate epibiotic bacterial predator: Micavibrio aeruginosavorus ARL-13.</title>
        <authorList>
            <person name="Wang Z."/>
            <person name="Kadouri D."/>
            <person name="Wu M."/>
        </authorList>
    </citation>
    <scope>NUCLEOTIDE SEQUENCE [LARGE SCALE GENOMIC DNA]</scope>
    <source>
        <strain evidence="3 4">ARL-13</strain>
    </source>
</reference>
<evidence type="ECO:0000313" key="3">
    <source>
        <dbReference type="EMBL" id="AEP08810.1"/>
    </source>
</evidence>
<evidence type="ECO:0008006" key="5">
    <source>
        <dbReference type="Google" id="ProtNLM"/>
    </source>
</evidence>
<keyword evidence="4" id="KW-1185">Reference proteome</keyword>
<dbReference type="HOGENOM" id="CLU_905569_0_0_5"/>
<feature type="chain" id="PRO_5003432603" description="Secreted protein" evidence="2">
    <location>
        <begin position="26"/>
        <end position="307"/>
    </location>
</feature>
<feature type="compositionally biased region" description="Low complexity" evidence="1">
    <location>
        <begin position="40"/>
        <end position="62"/>
    </location>
</feature>
<evidence type="ECO:0000256" key="1">
    <source>
        <dbReference type="SAM" id="MobiDB-lite"/>
    </source>
</evidence>
<evidence type="ECO:0000256" key="2">
    <source>
        <dbReference type="SAM" id="SignalP"/>
    </source>
</evidence>
<name>G2KLI0_MICAA</name>
<proteinExistence type="predicted"/>
<accession>G2KLI0</accession>